<dbReference type="Pfam" id="PF06475">
    <property type="entry name" value="Glycolipid_bind"/>
    <property type="match status" value="1"/>
</dbReference>
<name>A0ABR4TJD4_9PROT</name>
<sequence>MVFPAFLESLLSQHSQVGGYGQAALSHLWRSFTKRFLLTILVSIRRAKLASAGILGRLNRGRICRIGALIMQEAVQWVDWDGNGLEYCVCQSGPDGIKLEGVVIGTRHGHYGGSYLVMTDAMFATREVKVSYVGGENMHVTSDGKGTWFDCIAKQELPSLSGCFDVDIGITPATNMLPIKRLKLVEGEARDVLAAYVPLPSQIEGDFLPRSARQRYTCLVPGRLYSYEGLFRNFAAELEIDDVGLVTDYPDTFRRV</sequence>
<evidence type="ECO:0008006" key="3">
    <source>
        <dbReference type="Google" id="ProtNLM"/>
    </source>
</evidence>
<dbReference type="InterPro" id="IPR009467">
    <property type="entry name" value="Glycolipid-bd_prot_put"/>
</dbReference>
<keyword evidence="2" id="KW-1185">Reference proteome</keyword>
<dbReference type="SUPFAM" id="SSF159275">
    <property type="entry name" value="PA1994-like"/>
    <property type="match status" value="1"/>
</dbReference>
<comment type="caution">
    <text evidence="1">The sequence shown here is derived from an EMBL/GenBank/DDBJ whole genome shotgun (WGS) entry which is preliminary data.</text>
</comment>
<proteinExistence type="predicted"/>
<evidence type="ECO:0000313" key="1">
    <source>
        <dbReference type="EMBL" id="KEO51011.1"/>
    </source>
</evidence>
<reference evidence="1 2" key="1">
    <citation type="submission" date="2013-07" db="EMBL/GenBank/DDBJ databases">
        <title>Thalassospira permensis NBRC 106175 Genome Sequencing.</title>
        <authorList>
            <person name="Lai Q."/>
            <person name="Shao Z."/>
        </authorList>
    </citation>
    <scope>NUCLEOTIDE SEQUENCE [LARGE SCALE GENOMIC DNA]</scope>
    <source>
        <strain evidence="1 2">NBRC 106175</strain>
    </source>
</reference>
<gene>
    <name evidence="1" type="ORF">SMB34_08890</name>
</gene>
<evidence type="ECO:0000313" key="2">
    <source>
        <dbReference type="Proteomes" id="UP000027463"/>
    </source>
</evidence>
<dbReference type="Proteomes" id="UP000027463">
    <property type="component" value="Unassembled WGS sequence"/>
</dbReference>
<dbReference type="EMBL" id="AUNC01000067">
    <property type="protein sequence ID" value="KEO51011.1"/>
    <property type="molecule type" value="Genomic_DNA"/>
</dbReference>
<organism evidence="1 2">
    <name type="scientific">Thalassospira permensis NBRC 106175</name>
    <dbReference type="NCBI Taxonomy" id="1353532"/>
    <lineage>
        <taxon>Bacteria</taxon>
        <taxon>Pseudomonadati</taxon>
        <taxon>Pseudomonadota</taxon>
        <taxon>Alphaproteobacteria</taxon>
        <taxon>Rhodospirillales</taxon>
        <taxon>Thalassospiraceae</taxon>
        <taxon>Thalassospira</taxon>
    </lineage>
</organism>
<protein>
    <recommendedName>
        <fullName evidence="3">Transcriptional regulator</fullName>
    </recommendedName>
</protein>
<accession>A0ABR4TJD4</accession>